<dbReference type="SUPFAM" id="SSF53822">
    <property type="entry name" value="Periplasmic binding protein-like I"/>
    <property type="match status" value="1"/>
</dbReference>
<organism evidence="5 6">
    <name type="scientific">Candidatus Protofrankia datiscae</name>
    <dbReference type="NCBI Taxonomy" id="2716812"/>
    <lineage>
        <taxon>Bacteria</taxon>
        <taxon>Bacillati</taxon>
        <taxon>Actinomycetota</taxon>
        <taxon>Actinomycetes</taxon>
        <taxon>Frankiales</taxon>
        <taxon>Frankiaceae</taxon>
        <taxon>Protofrankia</taxon>
    </lineage>
</organism>
<dbReference type="KEGG" id="fsy:FsymDg_1918"/>
<feature type="region of interest" description="Disordered" evidence="3">
    <location>
        <begin position="1"/>
        <end position="77"/>
    </location>
</feature>
<comment type="similarity">
    <text evidence="1">Belongs to the leucine-binding protein family.</text>
</comment>
<dbReference type="InterPro" id="IPR028081">
    <property type="entry name" value="Leu-bd"/>
</dbReference>
<dbReference type="EMBL" id="CP002801">
    <property type="protein sequence ID" value="AEH09354.1"/>
    <property type="molecule type" value="Genomic_DNA"/>
</dbReference>
<dbReference type="PANTHER" id="PTHR47235">
    <property type="entry name" value="BLR6548 PROTEIN"/>
    <property type="match status" value="1"/>
</dbReference>
<proteinExistence type="inferred from homology"/>
<evidence type="ECO:0000256" key="2">
    <source>
        <dbReference type="ARBA" id="ARBA00022729"/>
    </source>
</evidence>
<evidence type="ECO:0000259" key="4">
    <source>
        <dbReference type="Pfam" id="PF13458"/>
    </source>
</evidence>
<gene>
    <name evidence="5" type="ordered locus">FsymDg_1918</name>
</gene>
<feature type="compositionally biased region" description="Basic and acidic residues" evidence="3">
    <location>
        <begin position="29"/>
        <end position="48"/>
    </location>
</feature>
<dbReference type="eggNOG" id="COG0683">
    <property type="taxonomic scope" value="Bacteria"/>
</dbReference>
<dbReference type="Gene3D" id="3.40.50.2300">
    <property type="match status" value="2"/>
</dbReference>
<keyword evidence="6" id="KW-1185">Reference proteome</keyword>
<dbReference type="Proteomes" id="UP000001549">
    <property type="component" value="Chromosome"/>
</dbReference>
<feature type="domain" description="Leucine-binding protein" evidence="4">
    <location>
        <begin position="121"/>
        <end position="438"/>
    </location>
</feature>
<evidence type="ECO:0000313" key="5">
    <source>
        <dbReference type="EMBL" id="AEH09354.1"/>
    </source>
</evidence>
<evidence type="ECO:0000256" key="3">
    <source>
        <dbReference type="SAM" id="MobiDB-lite"/>
    </source>
</evidence>
<accession>F8AWL7</accession>
<evidence type="ECO:0000313" key="6">
    <source>
        <dbReference type="Proteomes" id="UP000001549"/>
    </source>
</evidence>
<dbReference type="HOGENOM" id="CLU_675698_0_0_11"/>
<dbReference type="PANTHER" id="PTHR47235:SF1">
    <property type="entry name" value="BLR6548 PROTEIN"/>
    <property type="match status" value="1"/>
</dbReference>
<reference evidence="5 6" key="1">
    <citation type="submission" date="2011-05" db="EMBL/GenBank/DDBJ databases">
        <title>Complete sequence of chromosome of Frankia symbiont of Datisca glomerata.</title>
        <authorList>
            <consortium name="US DOE Joint Genome Institute"/>
            <person name="Lucas S."/>
            <person name="Han J."/>
            <person name="Lapidus A."/>
            <person name="Cheng J.-F."/>
            <person name="Goodwin L."/>
            <person name="Pitluck S."/>
            <person name="Peters L."/>
            <person name="Mikhailova N."/>
            <person name="Chertkov O."/>
            <person name="Teshima H."/>
            <person name="Han C."/>
            <person name="Tapia R."/>
            <person name="Land M."/>
            <person name="Hauser L."/>
            <person name="Kyrpides N."/>
            <person name="Ivanova N."/>
            <person name="Pagani I."/>
            <person name="Berry A."/>
            <person name="Pawlowski K."/>
            <person name="Persson T."/>
            <person name="Vanden Heuvel B."/>
            <person name="Benson D."/>
            <person name="Woyke T."/>
        </authorList>
    </citation>
    <scope>NUCLEOTIDE SEQUENCE [LARGE SCALE GENOMIC DNA]</scope>
    <source>
        <strain evidence="6">4085684</strain>
    </source>
</reference>
<evidence type="ECO:0000256" key="1">
    <source>
        <dbReference type="ARBA" id="ARBA00010062"/>
    </source>
</evidence>
<name>F8AWL7_9ACTN</name>
<dbReference type="Pfam" id="PF13458">
    <property type="entry name" value="Peripla_BP_6"/>
    <property type="match status" value="1"/>
</dbReference>
<dbReference type="InterPro" id="IPR028082">
    <property type="entry name" value="Peripla_BP_I"/>
</dbReference>
<dbReference type="AlphaFoldDB" id="F8AWL7"/>
<sequence>MTDDYEPSPGRRESQTHTKPAGNTAPRSEQPRRGRSVGERLIRIRSGETETESTPALCTGQHRRPHRHPWSLSGRPRPRLLSRRRGIVAIAAMIAAVTGLAACSSDDNGSGNTANGSGAPEIVVGNIGTYTGPTASSQAQAQDMAKAWASWVNAHGGINGRRVKLIVMDDGGNATTALSQVKKLVEQEHVVAIIGNHSNSDVNWASYISGTDVPVIGGTSLDLPFVTNASFFPVGPSVIAGLYGVLQIAKSTGPKMGLLYCAEAPQCASAVPLYSTLARALDLSIPYNAKVAASAPDYTSQCQGLKEAGVQSVSVLAPSDTVVRVHRACADQGINVPEVAQDGTVTTTWLKEPSLNGMRAVGYVAPFYDRSIPATQEFHDAIQQYAPGIEAVLSEQSADVWASGKLFEAAVRAAPAGDLTAAAVKKGLYSLKDETLGGFTVPLNFVEGKPTSIKCWFTLGIEDGRFVGPKGLETECAPASVVDPVVATLG</sequence>
<dbReference type="STRING" id="656024.FsymDg_1918"/>
<keyword evidence="2" id="KW-0732">Signal</keyword>
<protein>
    <recommendedName>
        <fullName evidence="4">Leucine-binding protein domain-containing protein</fullName>
    </recommendedName>
</protein>
<dbReference type="CDD" id="cd06341">
    <property type="entry name" value="PBP1_ABC_ligand_binding-like"/>
    <property type="match status" value="1"/>
</dbReference>